<evidence type="ECO:0000256" key="1">
    <source>
        <dbReference type="SAM" id="MobiDB-lite"/>
    </source>
</evidence>
<feature type="compositionally biased region" description="Gly residues" evidence="1">
    <location>
        <begin position="142"/>
        <end position="152"/>
    </location>
</feature>
<reference evidence="3 4" key="1">
    <citation type="submission" date="2017-12" db="EMBL/GenBank/DDBJ databases">
        <title>Phylogenetic diversity of female urinary microbiome.</title>
        <authorList>
            <person name="Thomas-White K."/>
            <person name="Wolfe A.J."/>
        </authorList>
    </citation>
    <scope>NUCLEOTIDE SEQUENCE [LARGE SCALE GENOMIC DNA]</scope>
    <source>
        <strain evidence="3 4">UMB0064</strain>
    </source>
</reference>
<feature type="domain" description="Putative mannosyltransferase YkcA/B-like C-terminal" evidence="2">
    <location>
        <begin position="162"/>
        <end position="253"/>
    </location>
</feature>
<evidence type="ECO:0000313" key="3">
    <source>
        <dbReference type="EMBL" id="PKZ16325.1"/>
    </source>
</evidence>
<sequence>MTTHTQPAASHMIRNFSIGLIAAATLITPTVWSVAYATQNASGATSATSSQFAGPQQSQQQGPSSGNTSQADPQGESPRGASNNDSNSQGVMPQGQGAQGAPSGGDSNMGGAPPTGSSGSDTSSNSSNSNGSASCGNNTESGGMGGMGGLVGGGGASTSTELIALLQEDAPKYRWAAATTGSQSAASYQLASEVPVMAIGGFNGTDNYPTLEQFKEYVSKKLIHYYIADNSMGGQANGGSSAAEQIAQWVQENFTAQTIDGVTVYDLTQTEE</sequence>
<dbReference type="Pfam" id="PF24878">
    <property type="entry name" value="YkcB_C"/>
    <property type="match status" value="1"/>
</dbReference>
<protein>
    <recommendedName>
        <fullName evidence="2">Putative mannosyltransferase YkcA/B-like C-terminal domain-containing protein</fullName>
    </recommendedName>
</protein>
<feature type="region of interest" description="Disordered" evidence="1">
    <location>
        <begin position="46"/>
        <end position="152"/>
    </location>
</feature>
<accession>A0A2I1M863</accession>
<dbReference type="Proteomes" id="UP000242263">
    <property type="component" value="Unassembled WGS sequence"/>
</dbReference>
<feature type="compositionally biased region" description="Low complexity" evidence="1">
    <location>
        <begin position="89"/>
        <end position="138"/>
    </location>
</feature>
<gene>
    <name evidence="3" type="ORF">CYJ32_02595</name>
</gene>
<dbReference type="EMBL" id="PKGU01000001">
    <property type="protein sequence ID" value="PKZ16325.1"/>
    <property type="molecule type" value="Genomic_DNA"/>
</dbReference>
<dbReference type="RefSeq" id="WP_049217059.1">
    <property type="nucleotide sequence ID" value="NZ_JVKN01000013.1"/>
</dbReference>
<dbReference type="AlphaFoldDB" id="A0A2I1M863"/>
<organism evidence="3 4">
    <name type="scientific">Alloscardovia omnicolens</name>
    <dbReference type="NCBI Taxonomy" id="419015"/>
    <lineage>
        <taxon>Bacteria</taxon>
        <taxon>Bacillati</taxon>
        <taxon>Actinomycetota</taxon>
        <taxon>Actinomycetes</taxon>
        <taxon>Bifidobacteriales</taxon>
        <taxon>Bifidobacteriaceae</taxon>
        <taxon>Alloscardovia</taxon>
    </lineage>
</organism>
<feature type="compositionally biased region" description="Low complexity" evidence="1">
    <location>
        <begin position="49"/>
        <end position="70"/>
    </location>
</feature>
<name>A0A2I1M863_9BIFI</name>
<proteinExistence type="predicted"/>
<evidence type="ECO:0000313" key="4">
    <source>
        <dbReference type="Proteomes" id="UP000242263"/>
    </source>
</evidence>
<evidence type="ECO:0000259" key="2">
    <source>
        <dbReference type="Pfam" id="PF24878"/>
    </source>
</evidence>
<comment type="caution">
    <text evidence="3">The sequence shown here is derived from an EMBL/GenBank/DDBJ whole genome shotgun (WGS) entry which is preliminary data.</text>
</comment>
<dbReference type="InterPro" id="IPR056785">
    <property type="entry name" value="YkcA/B-like_C"/>
</dbReference>